<protein>
    <submittedName>
        <fullName evidence="1">Uncharacterized protein</fullName>
    </submittedName>
</protein>
<dbReference type="OrthoDB" id="10494247at2759"/>
<dbReference type="EMBL" id="KV924875">
    <property type="protein sequence ID" value="PIO39076.1"/>
    <property type="molecule type" value="Genomic_DNA"/>
</dbReference>
<dbReference type="Proteomes" id="UP000228934">
    <property type="component" value="Unassembled WGS sequence"/>
</dbReference>
<organism evidence="1 2">
    <name type="scientific">Aquarana catesbeiana</name>
    <name type="common">American bullfrog</name>
    <name type="synonym">Rana catesbeiana</name>
    <dbReference type="NCBI Taxonomy" id="8400"/>
    <lineage>
        <taxon>Eukaryota</taxon>
        <taxon>Metazoa</taxon>
        <taxon>Chordata</taxon>
        <taxon>Craniata</taxon>
        <taxon>Vertebrata</taxon>
        <taxon>Euteleostomi</taxon>
        <taxon>Amphibia</taxon>
        <taxon>Batrachia</taxon>
        <taxon>Anura</taxon>
        <taxon>Neobatrachia</taxon>
        <taxon>Ranoidea</taxon>
        <taxon>Ranidae</taxon>
        <taxon>Aquarana</taxon>
    </lineage>
</organism>
<keyword evidence="2" id="KW-1185">Reference proteome</keyword>
<evidence type="ECO:0000313" key="2">
    <source>
        <dbReference type="Proteomes" id="UP000228934"/>
    </source>
</evidence>
<reference evidence="2" key="1">
    <citation type="journal article" date="2017" name="Nat. Commun.">
        <title>The North American bullfrog draft genome provides insight into hormonal regulation of long noncoding RNA.</title>
        <authorList>
            <person name="Hammond S.A."/>
            <person name="Warren R.L."/>
            <person name="Vandervalk B.P."/>
            <person name="Kucuk E."/>
            <person name="Khan H."/>
            <person name="Gibb E.A."/>
            <person name="Pandoh P."/>
            <person name="Kirk H."/>
            <person name="Zhao Y."/>
            <person name="Jones M."/>
            <person name="Mungall A.J."/>
            <person name="Coope R."/>
            <person name="Pleasance S."/>
            <person name="Moore R.A."/>
            <person name="Holt R.A."/>
            <person name="Round J.M."/>
            <person name="Ohora S."/>
            <person name="Walle B.V."/>
            <person name="Veldhoen N."/>
            <person name="Helbing C.C."/>
            <person name="Birol I."/>
        </authorList>
    </citation>
    <scope>NUCLEOTIDE SEQUENCE [LARGE SCALE GENOMIC DNA]</scope>
</reference>
<name>A0A2G9SG16_AQUCT</name>
<evidence type="ECO:0000313" key="1">
    <source>
        <dbReference type="EMBL" id="PIO39076.1"/>
    </source>
</evidence>
<dbReference type="AlphaFoldDB" id="A0A2G9SG16"/>
<sequence>MQPIPALAVMPNSEEHISRGFIPGELKDHSLKWRDNIIPRHHMEHETLQQLRGKDFDLLSTSHSFLHKRRIEEITQEEKNSYVVRKSDPQNRGFHVTKMAEDSQNIIQIQSHEGFLLHIQ</sequence>
<proteinExistence type="predicted"/>
<accession>A0A2G9SG16</accession>
<gene>
    <name evidence="1" type="ORF">AB205_0127580</name>
</gene>